<protein>
    <submittedName>
        <fullName evidence="1">Transcriptional regulator</fullName>
    </submittedName>
</protein>
<reference evidence="1 2" key="1">
    <citation type="submission" date="2022-04" db="EMBL/GenBank/DDBJ databases">
        <title>Proposal of a three novel species of Scandinavium, Scandinavium hiltneri, Scandinavium manionii, Scandinavium tedordense.</title>
        <authorList>
            <person name="Maddock D.W."/>
            <person name="Brady C.L."/>
            <person name="Denman S."/>
            <person name="Arnold D."/>
        </authorList>
    </citation>
    <scope>NUCLEOTIDE SEQUENCE [LARGE SCALE GENOMIC DNA]</scope>
    <source>
        <strain evidence="1 2">H11S7</strain>
    </source>
</reference>
<name>A0ABT2E135_9ENTR</name>
<accession>A0ABT2E135</accession>
<dbReference type="InterPro" id="IPR001387">
    <property type="entry name" value="Cro/C1-type_HTH"/>
</dbReference>
<sequence>MELTPEFVRSTRESAGLTKQDAAILIGVSKRTWDSWESGFRNMPANAFKYFYFVVNGKPLELDGDDMASKINHRQIVVIFEYSNNSVEAIDSVSETNFISIETNDDGKTAVVTSLKDSGVQSHRRTEFVINDNQSTYDKLVEWKKARS</sequence>
<organism evidence="1 2">
    <name type="scientific">Scandinavium hiltneri</name>
    <dbReference type="NCBI Taxonomy" id="2926519"/>
    <lineage>
        <taxon>Bacteria</taxon>
        <taxon>Pseudomonadati</taxon>
        <taxon>Pseudomonadota</taxon>
        <taxon>Gammaproteobacteria</taxon>
        <taxon>Enterobacterales</taxon>
        <taxon>Enterobacteriaceae</taxon>
        <taxon>Scandinavium</taxon>
    </lineage>
</organism>
<dbReference type="Proteomes" id="UP001205357">
    <property type="component" value="Unassembled WGS sequence"/>
</dbReference>
<dbReference type="Pfam" id="PF13560">
    <property type="entry name" value="HTH_31"/>
    <property type="match status" value="1"/>
</dbReference>
<dbReference type="CDD" id="cd00093">
    <property type="entry name" value="HTH_XRE"/>
    <property type="match status" value="1"/>
</dbReference>
<proteinExistence type="predicted"/>
<evidence type="ECO:0000313" key="2">
    <source>
        <dbReference type="Proteomes" id="UP001205357"/>
    </source>
</evidence>
<gene>
    <name evidence="1" type="ORF">MUU47_10625</name>
</gene>
<keyword evidence="2" id="KW-1185">Reference proteome</keyword>
<dbReference type="SUPFAM" id="SSF47413">
    <property type="entry name" value="lambda repressor-like DNA-binding domains"/>
    <property type="match status" value="1"/>
</dbReference>
<dbReference type="Gene3D" id="1.10.260.40">
    <property type="entry name" value="lambda repressor-like DNA-binding domains"/>
    <property type="match status" value="1"/>
</dbReference>
<evidence type="ECO:0000313" key="1">
    <source>
        <dbReference type="EMBL" id="MCS2161566.1"/>
    </source>
</evidence>
<dbReference type="RefSeq" id="WP_258988168.1">
    <property type="nucleotide sequence ID" value="NZ_JALIGE010000072.1"/>
</dbReference>
<dbReference type="EMBL" id="JALIGE010000072">
    <property type="protein sequence ID" value="MCS2161566.1"/>
    <property type="molecule type" value="Genomic_DNA"/>
</dbReference>
<dbReference type="InterPro" id="IPR010982">
    <property type="entry name" value="Lambda_DNA-bd_dom_sf"/>
</dbReference>
<comment type="caution">
    <text evidence="1">The sequence shown here is derived from an EMBL/GenBank/DDBJ whole genome shotgun (WGS) entry which is preliminary data.</text>
</comment>